<accession>A0A0W8FME1</accession>
<keyword evidence="1" id="KW-0472">Membrane</keyword>
<gene>
    <name evidence="2" type="ORF">ASZ90_008138</name>
</gene>
<reference evidence="2" key="1">
    <citation type="journal article" date="2015" name="Proc. Natl. Acad. Sci. U.S.A.">
        <title>Networks of energetic and metabolic interactions define dynamics in microbial communities.</title>
        <authorList>
            <person name="Embree M."/>
            <person name="Liu J.K."/>
            <person name="Al-Bassam M.M."/>
            <person name="Zengler K."/>
        </authorList>
    </citation>
    <scope>NUCLEOTIDE SEQUENCE</scope>
</reference>
<comment type="caution">
    <text evidence="2">The sequence shown here is derived from an EMBL/GenBank/DDBJ whole genome shotgun (WGS) entry which is preliminary data.</text>
</comment>
<dbReference type="PROSITE" id="PS00409">
    <property type="entry name" value="PROKAR_NTER_METHYL"/>
    <property type="match status" value="1"/>
</dbReference>
<evidence type="ECO:0008006" key="3">
    <source>
        <dbReference type="Google" id="ProtNLM"/>
    </source>
</evidence>
<evidence type="ECO:0000313" key="2">
    <source>
        <dbReference type="EMBL" id="KUG22088.1"/>
    </source>
</evidence>
<keyword evidence="1" id="KW-0812">Transmembrane</keyword>
<evidence type="ECO:0000256" key="1">
    <source>
        <dbReference type="SAM" id="Phobius"/>
    </source>
</evidence>
<name>A0A0W8FME1_9ZZZZ</name>
<dbReference type="NCBIfam" id="TIGR02532">
    <property type="entry name" value="IV_pilin_GFxxxE"/>
    <property type="match status" value="1"/>
</dbReference>
<proteinExistence type="predicted"/>
<keyword evidence="1" id="KW-1133">Transmembrane helix</keyword>
<dbReference type="Pfam" id="PF07963">
    <property type="entry name" value="N_methyl"/>
    <property type="match status" value="1"/>
</dbReference>
<sequence>MKNNKGYTLVEILIALALGVIILSAIYSLVNMGQKSTFTIERRVAAYQDARTALQMMSMEIQMASYNPRPDFEGSNFWVSSGTCTASTNQSYKGIQSASDSSLTIEMNLDGSFNIGDSPNEVITYIYDANNQYISRSTNCTSGNQPLLGDIPGNPRAVRVVNTSAVPVFRYFNALGSEIAASSLPAGIPNIARIDITLWVETENPDMHTGQRKRAFYSTSVIPRNHVIIK</sequence>
<dbReference type="InterPro" id="IPR012902">
    <property type="entry name" value="N_methyl_site"/>
</dbReference>
<organism evidence="2">
    <name type="scientific">hydrocarbon metagenome</name>
    <dbReference type="NCBI Taxonomy" id="938273"/>
    <lineage>
        <taxon>unclassified sequences</taxon>
        <taxon>metagenomes</taxon>
        <taxon>ecological metagenomes</taxon>
    </lineage>
</organism>
<dbReference type="EMBL" id="LNQE01000988">
    <property type="protein sequence ID" value="KUG22088.1"/>
    <property type="molecule type" value="Genomic_DNA"/>
</dbReference>
<feature type="transmembrane region" description="Helical" evidence="1">
    <location>
        <begin position="12"/>
        <end position="30"/>
    </location>
</feature>
<protein>
    <recommendedName>
        <fullName evidence="3">Prepilin-type N-terminal cleavage/methylation domain-containing protein</fullName>
    </recommendedName>
</protein>
<dbReference type="AlphaFoldDB" id="A0A0W8FME1"/>